<keyword evidence="3" id="KW-1185">Reference proteome</keyword>
<name>A0A497UYB0_9FLAO</name>
<proteinExistence type="predicted"/>
<reference evidence="2 4" key="2">
    <citation type="submission" date="2018-10" db="EMBL/GenBank/DDBJ databases">
        <title>Genomic Encyclopedia of Archaeal and Bacterial Type Strains, Phase II (KMG-II): from individual species to whole genera.</title>
        <authorList>
            <person name="Goeker M."/>
        </authorList>
    </citation>
    <scope>NUCLEOTIDE SEQUENCE [LARGE SCALE GENOMIC DNA]</scope>
    <source>
        <strain evidence="2 4">DSM 21886</strain>
    </source>
</reference>
<comment type="caution">
    <text evidence="2">The sequence shown here is derived from an EMBL/GenBank/DDBJ whole genome shotgun (WGS) entry which is preliminary data.</text>
</comment>
<gene>
    <name evidence="1" type="ORF">B0G92_1306</name>
    <name evidence="2" type="ORF">CLV50_0198</name>
</gene>
<evidence type="ECO:0000313" key="3">
    <source>
        <dbReference type="Proteomes" id="UP000233767"/>
    </source>
</evidence>
<evidence type="ECO:0000313" key="1">
    <source>
        <dbReference type="EMBL" id="PKW29662.1"/>
    </source>
</evidence>
<dbReference type="AlphaFoldDB" id="A0A497UYB0"/>
<evidence type="ECO:0000313" key="4">
    <source>
        <dbReference type="Proteomes" id="UP000275027"/>
    </source>
</evidence>
<sequence>MKARHFMCFSYYFDCVLKLNEHEFFISNCDRFFGFANAQEEIKFDVSGFEFYQFWQRL</sequence>
<evidence type="ECO:0000313" key="2">
    <source>
        <dbReference type="EMBL" id="RLJ34837.1"/>
    </source>
</evidence>
<dbReference type="Proteomes" id="UP000233767">
    <property type="component" value="Unassembled WGS sequence"/>
</dbReference>
<dbReference type="EMBL" id="PJND01000007">
    <property type="protein sequence ID" value="PKW29662.1"/>
    <property type="molecule type" value="Genomic_DNA"/>
</dbReference>
<dbReference type="Proteomes" id="UP000275027">
    <property type="component" value="Unassembled WGS sequence"/>
</dbReference>
<accession>A0A497UYB0</accession>
<reference evidence="1 3" key="1">
    <citation type="submission" date="2017-12" db="EMBL/GenBank/DDBJ databases">
        <title>Genomic Encyclopedia of Type Strains, Phase III (KMG-III): the genomes of soil and plant-associated and newly described type strains.</title>
        <authorList>
            <person name="Whitman W."/>
        </authorList>
    </citation>
    <scope>NUCLEOTIDE SEQUENCE [LARGE SCALE GENOMIC DNA]</scope>
    <source>
        <strain evidence="1 3">IP-10</strain>
    </source>
</reference>
<protein>
    <submittedName>
        <fullName evidence="2">Uncharacterized protein</fullName>
    </submittedName>
</protein>
<dbReference type="EMBL" id="RCCB01000010">
    <property type="protein sequence ID" value="RLJ34837.1"/>
    <property type="molecule type" value="Genomic_DNA"/>
</dbReference>
<organism evidence="2 4">
    <name type="scientific">Flavobacterium lindanitolerans</name>
    <dbReference type="NCBI Taxonomy" id="428988"/>
    <lineage>
        <taxon>Bacteria</taxon>
        <taxon>Pseudomonadati</taxon>
        <taxon>Bacteroidota</taxon>
        <taxon>Flavobacteriia</taxon>
        <taxon>Flavobacteriales</taxon>
        <taxon>Flavobacteriaceae</taxon>
        <taxon>Flavobacterium</taxon>
    </lineage>
</organism>